<dbReference type="PANTHER" id="PTHR43157">
    <property type="entry name" value="PHOSPHATIDYLINOSITOL-GLYCAN BIOSYNTHESIS CLASS F PROTEIN-RELATED"/>
    <property type="match status" value="1"/>
</dbReference>
<dbReference type="EMBL" id="CAAALY010279059">
    <property type="protein sequence ID" value="VEL43138.1"/>
    <property type="molecule type" value="Genomic_DNA"/>
</dbReference>
<dbReference type="Gene3D" id="3.40.50.720">
    <property type="entry name" value="NAD(P)-binding Rossmann-like Domain"/>
    <property type="match status" value="1"/>
</dbReference>
<comment type="caution">
    <text evidence="3">The sequence shown here is derived from an EMBL/GenBank/DDBJ whole genome shotgun (WGS) entry which is preliminary data.</text>
</comment>
<proteinExistence type="predicted"/>
<evidence type="ECO:0000256" key="1">
    <source>
        <dbReference type="ARBA" id="ARBA00023002"/>
    </source>
</evidence>
<keyword evidence="4" id="KW-1185">Reference proteome</keyword>
<keyword evidence="1" id="KW-0560">Oxidoreductase</keyword>
<keyword evidence="2" id="KW-0472">Membrane</keyword>
<evidence type="ECO:0000313" key="4">
    <source>
        <dbReference type="Proteomes" id="UP000784294"/>
    </source>
</evidence>
<protein>
    <submittedName>
        <fullName evidence="3">Uncharacterized protein</fullName>
    </submittedName>
</protein>
<dbReference type="InterPro" id="IPR002347">
    <property type="entry name" value="SDR_fam"/>
</dbReference>
<accession>A0A448XRI3</accession>
<organism evidence="3 4">
    <name type="scientific">Protopolystoma xenopodis</name>
    <dbReference type="NCBI Taxonomy" id="117903"/>
    <lineage>
        <taxon>Eukaryota</taxon>
        <taxon>Metazoa</taxon>
        <taxon>Spiralia</taxon>
        <taxon>Lophotrochozoa</taxon>
        <taxon>Platyhelminthes</taxon>
        <taxon>Monogenea</taxon>
        <taxon>Polyopisthocotylea</taxon>
        <taxon>Polystomatidea</taxon>
        <taxon>Polystomatidae</taxon>
        <taxon>Protopolystoma</taxon>
    </lineage>
</organism>
<evidence type="ECO:0000256" key="2">
    <source>
        <dbReference type="SAM" id="Phobius"/>
    </source>
</evidence>
<dbReference type="Proteomes" id="UP000784294">
    <property type="component" value="Unassembled WGS sequence"/>
</dbReference>
<feature type="transmembrane region" description="Helical" evidence="2">
    <location>
        <begin position="23"/>
        <end position="41"/>
    </location>
</feature>
<name>A0A448XRI3_9PLAT</name>
<dbReference type="PANTHER" id="PTHR43157:SF31">
    <property type="entry name" value="PHOSPHATIDYLINOSITOL-GLYCAN BIOSYNTHESIS CLASS F PROTEIN"/>
    <property type="match status" value="1"/>
</dbReference>
<keyword evidence="2" id="KW-0812">Transmembrane</keyword>
<sequence>MQSCRSPASAQAVSSLSEMPRSLILPVTAAALAIGASAIYLGHKYYFSGGKCYIQGRLDGKIAIVTGANSGIGLETCGELARRGATVIMAARSMARLEEAKAELLRRYSTGERALSMNLASSSLKSSITHVRSDQASLPPLKLLS</sequence>
<dbReference type="AlphaFoldDB" id="A0A448XRI3"/>
<dbReference type="Pfam" id="PF00106">
    <property type="entry name" value="adh_short"/>
    <property type="match status" value="1"/>
</dbReference>
<evidence type="ECO:0000313" key="3">
    <source>
        <dbReference type="EMBL" id="VEL43138.1"/>
    </source>
</evidence>
<reference evidence="3" key="1">
    <citation type="submission" date="2018-11" db="EMBL/GenBank/DDBJ databases">
        <authorList>
            <consortium name="Pathogen Informatics"/>
        </authorList>
    </citation>
    <scope>NUCLEOTIDE SEQUENCE</scope>
</reference>
<dbReference type="InterPro" id="IPR036291">
    <property type="entry name" value="NAD(P)-bd_dom_sf"/>
</dbReference>
<dbReference type="SUPFAM" id="SSF51735">
    <property type="entry name" value="NAD(P)-binding Rossmann-fold domains"/>
    <property type="match status" value="1"/>
</dbReference>
<dbReference type="GO" id="GO:0016491">
    <property type="term" value="F:oxidoreductase activity"/>
    <property type="evidence" value="ECO:0007669"/>
    <property type="project" value="UniProtKB-KW"/>
</dbReference>
<keyword evidence="2" id="KW-1133">Transmembrane helix</keyword>
<gene>
    <name evidence="3" type="ORF">PXEA_LOCUS36578</name>
</gene>
<dbReference type="OrthoDB" id="6252355at2759"/>